<dbReference type="SUPFAM" id="SSF53335">
    <property type="entry name" value="S-adenosyl-L-methionine-dependent methyltransferases"/>
    <property type="match status" value="1"/>
</dbReference>
<dbReference type="PANTHER" id="PTHR42912:SF80">
    <property type="entry name" value="METHYLTRANSFERASE DOMAIN-CONTAINING PROTEIN"/>
    <property type="match status" value="1"/>
</dbReference>
<evidence type="ECO:0000313" key="3">
    <source>
        <dbReference type="Proteomes" id="UP000054342"/>
    </source>
</evidence>
<accession>A0A0D2FKT1</accession>
<dbReference type="InterPro" id="IPR013216">
    <property type="entry name" value="Methyltransf_11"/>
</dbReference>
<organism evidence="2 3">
    <name type="scientific">Exophiala xenobiotica</name>
    <dbReference type="NCBI Taxonomy" id="348802"/>
    <lineage>
        <taxon>Eukaryota</taxon>
        <taxon>Fungi</taxon>
        <taxon>Dikarya</taxon>
        <taxon>Ascomycota</taxon>
        <taxon>Pezizomycotina</taxon>
        <taxon>Eurotiomycetes</taxon>
        <taxon>Chaetothyriomycetidae</taxon>
        <taxon>Chaetothyriales</taxon>
        <taxon>Herpotrichiellaceae</taxon>
        <taxon>Exophiala</taxon>
    </lineage>
</organism>
<dbReference type="InterPro" id="IPR029063">
    <property type="entry name" value="SAM-dependent_MTases_sf"/>
</dbReference>
<dbReference type="HOGENOM" id="CLU_090201_3_1_1"/>
<feature type="domain" description="Methyltransferase type 11" evidence="1">
    <location>
        <begin position="78"/>
        <end position="169"/>
    </location>
</feature>
<sequence length="221" mass="23988">MAESNTHPVGDNVFLQRAYKLSNTEEARNLYDEWASQYDKDLQNEDYAAPELAAESLILARGGNVEDSQQLGSIKIMDAGCGTGLVGLGLARFGSPNIEGLDISPGMLDIARRTGVYGVLEEADLSKPVARPDNSYDAVMCVGTLTRGHVGPKVLKEFVRIVKPEGLIVATVLDDIWERDGFRAEVDNLRDSGQVKALRTDVIGLRTTSDVGGRLLVLKKL</sequence>
<dbReference type="InterPro" id="IPR050508">
    <property type="entry name" value="Methyltransf_Superfamily"/>
</dbReference>
<keyword evidence="3" id="KW-1185">Reference proteome</keyword>
<dbReference type="STRING" id="348802.A0A0D2FKT1"/>
<name>A0A0D2FKT1_9EURO</name>
<dbReference type="AlphaFoldDB" id="A0A0D2FKT1"/>
<dbReference type="EMBL" id="KN847317">
    <property type="protein sequence ID" value="KIW60774.1"/>
    <property type="molecule type" value="Genomic_DNA"/>
</dbReference>
<gene>
    <name evidence="2" type="ORF">PV05_00962</name>
</gene>
<dbReference type="CDD" id="cd02440">
    <property type="entry name" value="AdoMet_MTases"/>
    <property type="match status" value="1"/>
</dbReference>
<proteinExistence type="predicted"/>
<evidence type="ECO:0000313" key="2">
    <source>
        <dbReference type="EMBL" id="KIW60774.1"/>
    </source>
</evidence>
<reference evidence="2 3" key="1">
    <citation type="submission" date="2015-01" db="EMBL/GenBank/DDBJ databases">
        <title>The Genome Sequence of Exophiala xenobiotica CBS118157.</title>
        <authorList>
            <consortium name="The Broad Institute Genomics Platform"/>
            <person name="Cuomo C."/>
            <person name="de Hoog S."/>
            <person name="Gorbushina A."/>
            <person name="Stielow B."/>
            <person name="Teixiera M."/>
            <person name="Abouelleil A."/>
            <person name="Chapman S.B."/>
            <person name="Priest M."/>
            <person name="Young S.K."/>
            <person name="Wortman J."/>
            <person name="Nusbaum C."/>
            <person name="Birren B."/>
        </authorList>
    </citation>
    <scope>NUCLEOTIDE SEQUENCE [LARGE SCALE GENOMIC DNA]</scope>
    <source>
        <strain evidence="2 3">CBS 118157</strain>
    </source>
</reference>
<dbReference type="Pfam" id="PF08241">
    <property type="entry name" value="Methyltransf_11"/>
    <property type="match status" value="1"/>
</dbReference>
<evidence type="ECO:0000259" key="1">
    <source>
        <dbReference type="Pfam" id="PF08241"/>
    </source>
</evidence>
<dbReference type="RefSeq" id="XP_013321358.1">
    <property type="nucleotide sequence ID" value="XM_013465904.1"/>
</dbReference>
<protein>
    <recommendedName>
        <fullName evidence="1">Methyltransferase type 11 domain-containing protein</fullName>
    </recommendedName>
</protein>
<dbReference type="GeneID" id="25322870"/>
<dbReference type="PANTHER" id="PTHR42912">
    <property type="entry name" value="METHYLTRANSFERASE"/>
    <property type="match status" value="1"/>
</dbReference>
<dbReference type="GO" id="GO:0008757">
    <property type="term" value="F:S-adenosylmethionine-dependent methyltransferase activity"/>
    <property type="evidence" value="ECO:0007669"/>
    <property type="project" value="InterPro"/>
</dbReference>
<dbReference type="Proteomes" id="UP000054342">
    <property type="component" value="Unassembled WGS sequence"/>
</dbReference>
<dbReference type="Gene3D" id="3.40.50.150">
    <property type="entry name" value="Vaccinia Virus protein VP39"/>
    <property type="match status" value="1"/>
</dbReference>
<dbReference type="OrthoDB" id="66144at2759"/>